<dbReference type="EMBL" id="CAKOFQ010006806">
    <property type="protein sequence ID" value="CAH1973242.1"/>
    <property type="molecule type" value="Genomic_DNA"/>
</dbReference>
<dbReference type="AlphaFoldDB" id="A0A9P0KKE8"/>
<name>A0A9P0KKE8_ACAOB</name>
<proteinExistence type="predicted"/>
<reference evidence="2" key="1">
    <citation type="submission" date="2022-03" db="EMBL/GenBank/DDBJ databases">
        <authorList>
            <person name="Sayadi A."/>
        </authorList>
    </citation>
    <scope>NUCLEOTIDE SEQUENCE</scope>
</reference>
<dbReference type="Proteomes" id="UP001152888">
    <property type="component" value="Unassembled WGS sequence"/>
</dbReference>
<accession>A0A9P0KKE8</accession>
<feature type="region of interest" description="Disordered" evidence="1">
    <location>
        <begin position="25"/>
        <end position="45"/>
    </location>
</feature>
<gene>
    <name evidence="2" type="ORF">ACAOBT_LOCUS10441</name>
</gene>
<evidence type="ECO:0000313" key="3">
    <source>
        <dbReference type="Proteomes" id="UP001152888"/>
    </source>
</evidence>
<evidence type="ECO:0000313" key="2">
    <source>
        <dbReference type="EMBL" id="CAH1973242.1"/>
    </source>
</evidence>
<comment type="caution">
    <text evidence="2">The sequence shown here is derived from an EMBL/GenBank/DDBJ whole genome shotgun (WGS) entry which is preliminary data.</text>
</comment>
<evidence type="ECO:0000256" key="1">
    <source>
        <dbReference type="SAM" id="MobiDB-lite"/>
    </source>
</evidence>
<keyword evidence="3" id="KW-1185">Reference proteome</keyword>
<protein>
    <submittedName>
        <fullName evidence="2">Uncharacterized protein</fullName>
    </submittedName>
</protein>
<organism evidence="2 3">
    <name type="scientific">Acanthoscelides obtectus</name>
    <name type="common">Bean weevil</name>
    <name type="synonym">Bruchus obtectus</name>
    <dbReference type="NCBI Taxonomy" id="200917"/>
    <lineage>
        <taxon>Eukaryota</taxon>
        <taxon>Metazoa</taxon>
        <taxon>Ecdysozoa</taxon>
        <taxon>Arthropoda</taxon>
        <taxon>Hexapoda</taxon>
        <taxon>Insecta</taxon>
        <taxon>Pterygota</taxon>
        <taxon>Neoptera</taxon>
        <taxon>Endopterygota</taxon>
        <taxon>Coleoptera</taxon>
        <taxon>Polyphaga</taxon>
        <taxon>Cucujiformia</taxon>
        <taxon>Chrysomeloidea</taxon>
        <taxon>Chrysomelidae</taxon>
        <taxon>Bruchinae</taxon>
        <taxon>Bruchini</taxon>
        <taxon>Acanthoscelides</taxon>
    </lineage>
</organism>
<sequence length="67" mass="7601">MMLFMDVDMEKLGPVKPKVFYGKNNTHIRDIPSDSEDSILQDDIKEPDIPVGRIIHLDSDDSDDDSP</sequence>